<dbReference type="EMBL" id="FOGQ01000002">
    <property type="protein sequence ID" value="SER61315.1"/>
    <property type="molecule type" value="Genomic_DNA"/>
</dbReference>
<feature type="signal peptide" evidence="2">
    <location>
        <begin position="1"/>
        <end position="20"/>
    </location>
</feature>
<proteinExistence type="predicted"/>
<evidence type="ECO:0008006" key="5">
    <source>
        <dbReference type="Google" id="ProtNLM"/>
    </source>
</evidence>
<organism evidence="3 4">
    <name type="scientific">Corynebacterium cystitidis DSM 20524</name>
    <dbReference type="NCBI Taxonomy" id="1121357"/>
    <lineage>
        <taxon>Bacteria</taxon>
        <taxon>Bacillati</taxon>
        <taxon>Actinomycetota</taxon>
        <taxon>Actinomycetes</taxon>
        <taxon>Mycobacteriales</taxon>
        <taxon>Corynebacteriaceae</taxon>
        <taxon>Corynebacterium</taxon>
    </lineage>
</organism>
<dbReference type="PROSITE" id="PS51257">
    <property type="entry name" value="PROKAR_LIPOPROTEIN"/>
    <property type="match status" value="1"/>
</dbReference>
<accession>A0A1H9QM83</accession>
<name>A0A1H9QM83_9CORY</name>
<reference evidence="4" key="1">
    <citation type="submission" date="2016-10" db="EMBL/GenBank/DDBJ databases">
        <authorList>
            <person name="Varghese N."/>
            <person name="Submissions S."/>
        </authorList>
    </citation>
    <scope>NUCLEOTIDE SEQUENCE [LARGE SCALE GENOMIC DNA]</scope>
    <source>
        <strain evidence="4">DSM 20524</strain>
    </source>
</reference>
<sequence>MRRCCSCVVFGVLTSSCSVADSGLAPGGGVSPVTTTVAEEGSPAGEPESLRDASGGVSDPEAGFPAGAVDAFHFDSGTLQLGLFDPLEVYPDVFDPCQEITAEEFAESGYTTDGITTPLANGSALSCTLLAEENIGNLDILLAGNLVDRDDLLEQATILSDDVSDVVPECSYSLLKT</sequence>
<dbReference type="Proteomes" id="UP000198929">
    <property type="component" value="Unassembled WGS sequence"/>
</dbReference>
<keyword evidence="4" id="KW-1185">Reference proteome</keyword>
<protein>
    <recommendedName>
        <fullName evidence="5">DUF3558 domain-containing protein</fullName>
    </recommendedName>
</protein>
<gene>
    <name evidence="3" type="ORF">SAMN05661109_00596</name>
</gene>
<feature type="region of interest" description="Disordered" evidence="1">
    <location>
        <begin position="28"/>
        <end position="59"/>
    </location>
</feature>
<evidence type="ECO:0000313" key="4">
    <source>
        <dbReference type="Proteomes" id="UP000198929"/>
    </source>
</evidence>
<keyword evidence="2" id="KW-0732">Signal</keyword>
<evidence type="ECO:0000313" key="3">
    <source>
        <dbReference type="EMBL" id="SER61315.1"/>
    </source>
</evidence>
<evidence type="ECO:0000256" key="2">
    <source>
        <dbReference type="SAM" id="SignalP"/>
    </source>
</evidence>
<evidence type="ECO:0000256" key="1">
    <source>
        <dbReference type="SAM" id="MobiDB-lite"/>
    </source>
</evidence>
<dbReference type="AlphaFoldDB" id="A0A1H9QM83"/>
<feature type="chain" id="PRO_5011640451" description="DUF3558 domain-containing protein" evidence="2">
    <location>
        <begin position="21"/>
        <end position="177"/>
    </location>
</feature>